<dbReference type="EMBL" id="JBBNAE010000003">
    <property type="protein sequence ID" value="KAK9136737.1"/>
    <property type="molecule type" value="Genomic_DNA"/>
</dbReference>
<evidence type="ECO:0000256" key="1">
    <source>
        <dbReference type="SAM" id="MobiDB-lite"/>
    </source>
</evidence>
<reference evidence="2 3" key="1">
    <citation type="submission" date="2024-01" db="EMBL/GenBank/DDBJ databases">
        <title>Genome assemblies of Stephania.</title>
        <authorList>
            <person name="Yang L."/>
        </authorList>
    </citation>
    <scope>NUCLEOTIDE SEQUENCE [LARGE SCALE GENOMIC DNA]</scope>
    <source>
        <strain evidence="2">QJT</strain>
        <tissue evidence="2">Leaf</tissue>
    </source>
</reference>
<organism evidence="2 3">
    <name type="scientific">Stephania japonica</name>
    <dbReference type="NCBI Taxonomy" id="461633"/>
    <lineage>
        <taxon>Eukaryota</taxon>
        <taxon>Viridiplantae</taxon>
        <taxon>Streptophyta</taxon>
        <taxon>Embryophyta</taxon>
        <taxon>Tracheophyta</taxon>
        <taxon>Spermatophyta</taxon>
        <taxon>Magnoliopsida</taxon>
        <taxon>Ranunculales</taxon>
        <taxon>Menispermaceae</taxon>
        <taxon>Menispermoideae</taxon>
        <taxon>Cissampelideae</taxon>
        <taxon>Stephania</taxon>
    </lineage>
</organism>
<dbReference type="Proteomes" id="UP001417504">
    <property type="component" value="Unassembled WGS sequence"/>
</dbReference>
<protein>
    <submittedName>
        <fullName evidence="2">Uncharacterized protein</fullName>
    </submittedName>
</protein>
<comment type="caution">
    <text evidence="2">The sequence shown here is derived from an EMBL/GenBank/DDBJ whole genome shotgun (WGS) entry which is preliminary data.</text>
</comment>
<keyword evidence="3" id="KW-1185">Reference proteome</keyword>
<feature type="region of interest" description="Disordered" evidence="1">
    <location>
        <begin position="269"/>
        <end position="317"/>
    </location>
</feature>
<evidence type="ECO:0000313" key="2">
    <source>
        <dbReference type="EMBL" id="KAK9136737.1"/>
    </source>
</evidence>
<gene>
    <name evidence="2" type="ORF">Sjap_007331</name>
</gene>
<accession>A0AAP0JMJ6</accession>
<sequence>MVRFSYAPLEWETTNFYKPTREATKQELENLRTLVVDRLGEFRPIVTLGVTDIVLWILKSDHHNFNTPTQKRAQLEKLLNQIADQVFEQMLETTQRITDYSTHPYMCEFHSDRPLTSMETIVAYNLLVRVYRDGPWRRPLPPRVHRKMAFEMVLILNNESSKSVEEQRELISNLLYGVSDHIFCDLLVFVISKLFPGFVVRWDNVEFNTMPATIYIGTRVRSSSIDEKVINTLLVFDWMMFESLRFWDYDDDGGDHEEDPEIGGFEESEIELESAGASAPQDGPDPEIGGFEESENELGSAGASAPQDGPDHHRWKGNGYRSVVEAKGCHSGDHHVEMKNSCSIL</sequence>
<proteinExistence type="predicted"/>
<evidence type="ECO:0000313" key="3">
    <source>
        <dbReference type="Proteomes" id="UP001417504"/>
    </source>
</evidence>
<dbReference type="AlphaFoldDB" id="A0AAP0JMJ6"/>
<name>A0AAP0JMJ6_9MAGN</name>